<keyword evidence="2" id="KW-1185">Reference proteome</keyword>
<evidence type="ECO:0000313" key="1">
    <source>
        <dbReference type="EMBL" id="BBX50350.1"/>
    </source>
</evidence>
<gene>
    <name evidence="1" type="ORF">MPOR_13760</name>
</gene>
<evidence type="ECO:0000313" key="2">
    <source>
        <dbReference type="Proteomes" id="UP000466785"/>
    </source>
</evidence>
<dbReference type="EMBL" id="AP022570">
    <property type="protein sequence ID" value="BBX50350.1"/>
    <property type="molecule type" value="Genomic_DNA"/>
</dbReference>
<reference evidence="1 2" key="1">
    <citation type="journal article" date="2019" name="Emerg. Microbes Infect.">
        <title>Comprehensive subspecies identification of 175 nontuberculous mycobacteria species based on 7547 genomic profiles.</title>
        <authorList>
            <person name="Matsumoto Y."/>
            <person name="Kinjo T."/>
            <person name="Motooka D."/>
            <person name="Nabeya D."/>
            <person name="Jung N."/>
            <person name="Uechi K."/>
            <person name="Horii T."/>
            <person name="Iida T."/>
            <person name="Fujita J."/>
            <person name="Nakamura S."/>
        </authorList>
    </citation>
    <scope>NUCLEOTIDE SEQUENCE [LARGE SCALE GENOMIC DNA]</scope>
    <source>
        <strain evidence="1 2">JCM 12603</strain>
    </source>
</reference>
<name>A0A6N4V884_9MYCO</name>
<proteinExistence type="predicted"/>
<dbReference type="KEGG" id="mpof:MPOR_13760"/>
<dbReference type="AlphaFoldDB" id="A0A6N4V884"/>
<sequence length="124" mass="13976">MGDSRRRELDDSLLDRIRAVVAPGDDIYTLTSKRPNRIVSIDRAGIEVETIRSEDRGSGPQLVPAWMIDTAWAHLRRHGRLTHEELLNSLNVKRSAFVCALLAQFRDVSVASTRPTVLELARDD</sequence>
<dbReference type="RefSeq" id="WP_163673058.1">
    <property type="nucleotide sequence ID" value="NZ_AP022570.1"/>
</dbReference>
<protein>
    <submittedName>
        <fullName evidence="1">Uncharacterized protein</fullName>
    </submittedName>
</protein>
<accession>A0A6N4V884</accession>
<organism evidence="1 2">
    <name type="scientific">Mycolicibacterium poriferae</name>
    <dbReference type="NCBI Taxonomy" id="39694"/>
    <lineage>
        <taxon>Bacteria</taxon>
        <taxon>Bacillati</taxon>
        <taxon>Actinomycetota</taxon>
        <taxon>Actinomycetes</taxon>
        <taxon>Mycobacteriales</taxon>
        <taxon>Mycobacteriaceae</taxon>
        <taxon>Mycolicibacterium</taxon>
    </lineage>
</organism>
<dbReference type="Proteomes" id="UP000466785">
    <property type="component" value="Chromosome"/>
</dbReference>